<dbReference type="CDD" id="cd05233">
    <property type="entry name" value="SDR_c"/>
    <property type="match status" value="1"/>
</dbReference>
<dbReference type="Proteomes" id="UP000220340">
    <property type="component" value="Unassembled WGS sequence"/>
</dbReference>
<keyword evidence="2" id="KW-0560">Oxidoreductase</keyword>
<dbReference type="Gene3D" id="3.40.50.720">
    <property type="entry name" value="NAD(P)-binding Rossmann-like Domain"/>
    <property type="match status" value="1"/>
</dbReference>
<dbReference type="Gene3D" id="3.40.50.1820">
    <property type="entry name" value="alpha/beta hydrolase"/>
    <property type="match status" value="1"/>
</dbReference>
<dbReference type="Pfam" id="PF00106">
    <property type="entry name" value="adh_short"/>
    <property type="match status" value="1"/>
</dbReference>
<dbReference type="SUPFAM" id="SSF53474">
    <property type="entry name" value="alpha/beta-Hydrolases"/>
    <property type="match status" value="1"/>
</dbReference>
<dbReference type="PANTHER" id="PTHR43391:SF12">
    <property type="entry name" value="OXIDOREDUCTASE EPHD-RELATED"/>
    <property type="match status" value="1"/>
</dbReference>
<evidence type="ECO:0000259" key="3">
    <source>
        <dbReference type="Pfam" id="PF00561"/>
    </source>
</evidence>
<dbReference type="SUPFAM" id="SSF51735">
    <property type="entry name" value="NAD(P)-binding Rossmann-fold domains"/>
    <property type="match status" value="1"/>
</dbReference>
<dbReference type="EMBL" id="MIJD01000076">
    <property type="protein sequence ID" value="OPE54590.1"/>
    <property type="molecule type" value="Genomic_DNA"/>
</dbReference>
<comment type="similarity">
    <text evidence="1">Belongs to the short-chain dehydrogenases/reductases (SDR) family.</text>
</comment>
<name>A0A1Q4HMF2_9MYCO</name>
<dbReference type="InterPro" id="IPR020904">
    <property type="entry name" value="Sc_DH/Rdtase_CS"/>
</dbReference>
<dbReference type="PRINTS" id="PR00081">
    <property type="entry name" value="GDHRDH"/>
</dbReference>
<dbReference type="InterPro" id="IPR000073">
    <property type="entry name" value="AB_hydrolase_1"/>
</dbReference>
<sequence length="587" mass="63249">MTDTAERFVESADGTRIAVYEEGNPDGPTVVLVHGWPDSHVLWDGVVPLLADRFRVIRYDNRGVGASAVPGHFSSYTMARFADDFAAVAAAVSPDSPVHVLAHDWGSVGVWEYLARPESASVVASFTSVSGPSSDHLNRFVIDGLKRPYRPRRFVRGLSQLARLSYMGAFSTPVLAPAAVRFAFARGEMRRRLLKDGIAPEAIHHSETFAGDAANSMKVYRANFFRGLRQARADHRVDVPVQLIVNVNDPFVRSYAFADIGSWVPRLWRRDLIAGHWAPMSHPAQLARAVTQLVDHLAGAPAHRELTRARVGVDRPPFGDQLVSVTGAGSGIGRATALAFAAQGAEVLVSDIDEDAAVATVAQITAAGGSGHAYRLDVADADAVNRFAEQVCDSHGVPDILVNNAGVGHAGMFLDTSAEQYDRVLDINFGGVVNCCRAFAPRMVARGEGGHVVNVSSMAAYAPTQVMNAYATSKAAVFMFSDCLRAELDPAGIGLTTVCPGVVDTNIIDGTQFDLPGYESEIDALRTRIKKGFAFRRYGPEKVAKAILDAVQKKKPVRPVTPEAYLVYGAAHAFPQVMRSTARSNLR</sequence>
<dbReference type="STRING" id="1801.BRW64_03060"/>
<protein>
    <submittedName>
        <fullName evidence="4">Short chain dehydrogenase</fullName>
    </submittedName>
</protein>
<dbReference type="Proteomes" id="UP000191039">
    <property type="component" value="Unassembled WGS sequence"/>
</dbReference>
<accession>A0A1Q4HMF2</accession>
<evidence type="ECO:0000256" key="2">
    <source>
        <dbReference type="ARBA" id="ARBA00023002"/>
    </source>
</evidence>
<comment type="caution">
    <text evidence="4">The sequence shown here is derived from an EMBL/GenBank/DDBJ whole genome shotgun (WGS) entry which is preliminary data.</text>
</comment>
<dbReference type="GO" id="GO:0016491">
    <property type="term" value="F:oxidoreductase activity"/>
    <property type="evidence" value="ECO:0007669"/>
    <property type="project" value="UniProtKB-KW"/>
</dbReference>
<reference evidence="4 6" key="1">
    <citation type="submission" date="2016-09" db="EMBL/GenBank/DDBJ databases">
        <title>genome sequences of unsequenced Mycobacteria.</title>
        <authorList>
            <person name="Greninger A.L."/>
            <person name="Jerome K.R."/>
            <person name="Mcnair B."/>
            <person name="Wallis C."/>
            <person name="Fang F."/>
        </authorList>
    </citation>
    <scope>NUCLEOTIDE SEQUENCE [LARGE SCALE GENOMIC DNA]</scope>
    <source>
        <strain evidence="4 6">BM1</strain>
    </source>
</reference>
<evidence type="ECO:0000313" key="5">
    <source>
        <dbReference type="EMBL" id="PEG54420.1"/>
    </source>
</evidence>
<reference evidence="5 7" key="2">
    <citation type="submission" date="2017-10" db="EMBL/GenBank/DDBJ databases">
        <title>The new phylogeny of genus Mycobacterium.</title>
        <authorList>
            <person name="Tortoli E."/>
            <person name="Trovato A."/>
            <person name="Cirillo D.M."/>
        </authorList>
    </citation>
    <scope>NUCLEOTIDE SEQUENCE [LARGE SCALE GENOMIC DNA]</scope>
    <source>
        <strain evidence="5 7">IP141170001</strain>
    </source>
</reference>
<dbReference type="PROSITE" id="PS00061">
    <property type="entry name" value="ADH_SHORT"/>
    <property type="match status" value="1"/>
</dbReference>
<dbReference type="AlphaFoldDB" id="A0A1Q4HMF2"/>
<dbReference type="RefSeq" id="WP_073854059.1">
    <property type="nucleotide sequence ID" value="NZ_BAAATC010000018.1"/>
</dbReference>
<organism evidence="4 6">
    <name type="scientific">Mycolicibacterium diernhoferi</name>
    <dbReference type="NCBI Taxonomy" id="1801"/>
    <lineage>
        <taxon>Bacteria</taxon>
        <taxon>Bacillati</taxon>
        <taxon>Actinomycetota</taxon>
        <taxon>Actinomycetes</taxon>
        <taxon>Mycobacteriales</taxon>
        <taxon>Mycobacteriaceae</taxon>
        <taxon>Mycolicibacterium</taxon>
    </lineage>
</organism>
<feature type="domain" description="AB hydrolase-1" evidence="3">
    <location>
        <begin position="28"/>
        <end position="283"/>
    </location>
</feature>
<dbReference type="EMBL" id="PDCR01000012">
    <property type="protein sequence ID" value="PEG54420.1"/>
    <property type="molecule type" value="Genomic_DNA"/>
</dbReference>
<dbReference type="InterPro" id="IPR002347">
    <property type="entry name" value="SDR_fam"/>
</dbReference>
<dbReference type="NCBIfam" id="NF004514">
    <property type="entry name" value="PRK05855.1"/>
    <property type="match status" value="1"/>
</dbReference>
<evidence type="ECO:0000256" key="1">
    <source>
        <dbReference type="ARBA" id="ARBA00006484"/>
    </source>
</evidence>
<evidence type="ECO:0000313" key="4">
    <source>
        <dbReference type="EMBL" id="OPE54590.1"/>
    </source>
</evidence>
<gene>
    <name evidence="4" type="ORF">BV510_09505</name>
    <name evidence="5" type="ORF">CRI78_11015</name>
</gene>
<dbReference type="PANTHER" id="PTHR43391">
    <property type="entry name" value="RETINOL DEHYDROGENASE-RELATED"/>
    <property type="match status" value="1"/>
</dbReference>
<dbReference type="InterPro" id="IPR029058">
    <property type="entry name" value="AB_hydrolase_fold"/>
</dbReference>
<dbReference type="OrthoDB" id="4220752at2"/>
<keyword evidence="7" id="KW-1185">Reference proteome</keyword>
<dbReference type="Pfam" id="PF00561">
    <property type="entry name" value="Abhydrolase_1"/>
    <property type="match status" value="1"/>
</dbReference>
<proteinExistence type="inferred from homology"/>
<evidence type="ECO:0000313" key="7">
    <source>
        <dbReference type="Proteomes" id="UP000220340"/>
    </source>
</evidence>
<dbReference type="PRINTS" id="PR00080">
    <property type="entry name" value="SDRFAMILY"/>
</dbReference>
<dbReference type="FunFam" id="3.40.50.720:FF:000084">
    <property type="entry name" value="Short-chain dehydrogenase reductase"/>
    <property type="match status" value="1"/>
</dbReference>
<evidence type="ECO:0000313" key="6">
    <source>
        <dbReference type="Proteomes" id="UP000191039"/>
    </source>
</evidence>
<dbReference type="InterPro" id="IPR036291">
    <property type="entry name" value="NAD(P)-bd_dom_sf"/>
</dbReference>